<dbReference type="InterPro" id="IPR011013">
    <property type="entry name" value="Gal_mutarotase_sf_dom"/>
</dbReference>
<dbReference type="CDD" id="cd06591">
    <property type="entry name" value="GH31_xylosidase_XylS"/>
    <property type="match status" value="1"/>
</dbReference>
<dbReference type="OrthoDB" id="176168at2"/>
<dbReference type="InterPro" id="IPR033403">
    <property type="entry name" value="DUF5110"/>
</dbReference>
<evidence type="ECO:0000259" key="5">
    <source>
        <dbReference type="Pfam" id="PF17137"/>
    </source>
</evidence>
<evidence type="ECO:0000313" key="7">
    <source>
        <dbReference type="EMBL" id="GCF11568.1"/>
    </source>
</evidence>
<keyword evidence="2" id="KW-0378">Hydrolase</keyword>
<dbReference type="Proteomes" id="UP000322530">
    <property type="component" value="Unassembled WGS sequence"/>
</dbReference>
<evidence type="ECO:0000256" key="1">
    <source>
        <dbReference type="ARBA" id="ARBA00007806"/>
    </source>
</evidence>
<organism evidence="7 8">
    <name type="scientific">Dictyobacter arantiisoli</name>
    <dbReference type="NCBI Taxonomy" id="2014874"/>
    <lineage>
        <taxon>Bacteria</taxon>
        <taxon>Bacillati</taxon>
        <taxon>Chloroflexota</taxon>
        <taxon>Ktedonobacteria</taxon>
        <taxon>Ktedonobacterales</taxon>
        <taxon>Dictyobacteraceae</taxon>
        <taxon>Dictyobacter</taxon>
    </lineage>
</organism>
<sequence length="817" mass="93876">MRVTSYCTQPNGLRIETSEGTLQLIAYTANVIRVRYAWEPSPSAQKSLMIVAQPVPGIAYEVQDTPDMLIFSTSAIEIQIQKETAAFAYRDRQGQVLTREPGRGGKILTPTPVFHSLFDEATIRAPVQSIDGARVKVEDVKQVVDRQAYHAQLEFVWNEGEALYGLGSHEEGFLNLRGTHQDLYQENLKAVVPMLVSTNGYGILLDCYSLMTFHDDEQGSFLWCDIHDELDFYFLYGPEFDHIVQGFRFLTGKVPMLPQWVFGYLQSKERYRSQEELLAVVKEYRQRQIPLDGVVLDWRSWSGDLWGQKSLDPERFPQPEAMMEELHRLQVRLMVSIWPTMHNYGPNHREMLAQSFLLGDQATYNAFDEQARALYWKQANEGLFSKGVDAWWCDCTEPFEADWTGETKPEPAERRRMNTEEAKKYLDPQYINAYSLQHSRGIYEGQRLTTRSKRVVNLTRSAYAGQQHYGTITWSGDISANWQTLKKQIAAGVNFCVTGLPYWTADIGAFFVAKKDLWFWDGDFQEGYEDLGYHEFYVRFFQYGTFLPLFRSHGTDTPREVWRFGEPGSRFYDTLVTFIRLRYHLLPYIYSLVGRVTQEDYTMLRALAFDFRQDSQVYNIADQYLFGPAFLVNPVTEPMYYLPGSQPLPPHAQTRQVYLPAGSDWYDFWTGRQFSGAQTVDAEAPLEILPLFVRAGSIVPFGPDIQSTAEARKNSSLLLRIYQGQDATFTLYEDEGDTYNYENGAFSTIALHWDDTKKRLYMGKRQGAYAGMPMTRTFSLLLVSEHQGTGVDSSRTGAKEITYGGNPLIVEMNEELK</sequence>
<dbReference type="EMBL" id="BIXY01000123">
    <property type="protein sequence ID" value="GCF11568.1"/>
    <property type="molecule type" value="Genomic_DNA"/>
</dbReference>
<evidence type="ECO:0000259" key="4">
    <source>
        <dbReference type="Pfam" id="PF13802"/>
    </source>
</evidence>
<gene>
    <name evidence="7" type="ORF">KDI_51320</name>
</gene>
<dbReference type="Gene3D" id="2.60.40.1760">
    <property type="entry name" value="glycosyl hydrolase (family 31)"/>
    <property type="match status" value="1"/>
</dbReference>
<feature type="domain" description="DUF5110" evidence="5">
    <location>
        <begin position="717"/>
        <end position="783"/>
    </location>
</feature>
<evidence type="ECO:0000259" key="3">
    <source>
        <dbReference type="Pfam" id="PF01055"/>
    </source>
</evidence>
<dbReference type="InterPro" id="IPR013780">
    <property type="entry name" value="Glyco_hydro_b"/>
</dbReference>
<dbReference type="InterPro" id="IPR017853">
    <property type="entry name" value="GH"/>
</dbReference>
<dbReference type="AlphaFoldDB" id="A0A5A5TK06"/>
<dbReference type="Pfam" id="PF13802">
    <property type="entry name" value="Gal_mutarotas_2"/>
    <property type="match status" value="1"/>
</dbReference>
<dbReference type="Gene3D" id="3.20.20.80">
    <property type="entry name" value="Glycosidases"/>
    <property type="match status" value="1"/>
</dbReference>
<keyword evidence="2" id="KW-0326">Glycosidase</keyword>
<feature type="domain" description="Glycosyl hydrolase family 31 C-terminal" evidence="6">
    <location>
        <begin position="601"/>
        <end position="699"/>
    </location>
</feature>
<dbReference type="PANTHER" id="PTHR43863">
    <property type="entry name" value="HYDROLASE, PUTATIVE (AFU_ORTHOLOGUE AFUA_1G03140)-RELATED"/>
    <property type="match status" value="1"/>
</dbReference>
<dbReference type="CDD" id="cd14752">
    <property type="entry name" value="GH31_N"/>
    <property type="match status" value="1"/>
</dbReference>
<dbReference type="Pfam" id="PF01055">
    <property type="entry name" value="Glyco_hydro_31_2nd"/>
    <property type="match status" value="1"/>
</dbReference>
<feature type="domain" description="Glycoside hydrolase family 31 TIM barrel" evidence="3">
    <location>
        <begin position="255"/>
        <end position="592"/>
    </location>
</feature>
<evidence type="ECO:0000256" key="2">
    <source>
        <dbReference type="RuleBase" id="RU361185"/>
    </source>
</evidence>
<dbReference type="GO" id="GO:0005975">
    <property type="term" value="P:carbohydrate metabolic process"/>
    <property type="evidence" value="ECO:0007669"/>
    <property type="project" value="InterPro"/>
</dbReference>
<evidence type="ECO:0000313" key="8">
    <source>
        <dbReference type="Proteomes" id="UP000322530"/>
    </source>
</evidence>
<dbReference type="Gene3D" id="2.60.40.1180">
    <property type="entry name" value="Golgi alpha-mannosidase II"/>
    <property type="match status" value="2"/>
</dbReference>
<dbReference type="Pfam" id="PF21365">
    <property type="entry name" value="Glyco_hydro_31_3rd"/>
    <property type="match status" value="1"/>
</dbReference>
<dbReference type="Pfam" id="PF17137">
    <property type="entry name" value="DUF5110"/>
    <property type="match status" value="1"/>
</dbReference>
<dbReference type="InterPro" id="IPR051816">
    <property type="entry name" value="Glycosyl_Hydrolase_31"/>
</dbReference>
<evidence type="ECO:0000259" key="6">
    <source>
        <dbReference type="Pfam" id="PF21365"/>
    </source>
</evidence>
<comment type="similarity">
    <text evidence="1 2">Belongs to the glycosyl hydrolase 31 family.</text>
</comment>
<dbReference type="SUPFAM" id="SSF74650">
    <property type="entry name" value="Galactose mutarotase-like"/>
    <property type="match status" value="1"/>
</dbReference>
<protein>
    <submittedName>
        <fullName evidence="7">Xylosidase</fullName>
    </submittedName>
</protein>
<dbReference type="InterPro" id="IPR025887">
    <property type="entry name" value="Glyco_hydro_31_N_dom"/>
</dbReference>
<dbReference type="GO" id="GO:0004553">
    <property type="term" value="F:hydrolase activity, hydrolyzing O-glycosyl compounds"/>
    <property type="evidence" value="ECO:0007669"/>
    <property type="project" value="InterPro"/>
</dbReference>
<dbReference type="GO" id="GO:0030246">
    <property type="term" value="F:carbohydrate binding"/>
    <property type="evidence" value="ECO:0007669"/>
    <property type="project" value="InterPro"/>
</dbReference>
<name>A0A5A5TK06_9CHLR</name>
<dbReference type="SUPFAM" id="SSF51445">
    <property type="entry name" value="(Trans)glycosidases"/>
    <property type="match status" value="1"/>
</dbReference>
<keyword evidence="8" id="KW-1185">Reference proteome</keyword>
<comment type="caution">
    <text evidence="7">The sequence shown here is derived from an EMBL/GenBank/DDBJ whole genome shotgun (WGS) entry which is preliminary data.</text>
</comment>
<accession>A0A5A5TK06</accession>
<proteinExistence type="inferred from homology"/>
<dbReference type="SUPFAM" id="SSF51011">
    <property type="entry name" value="Glycosyl hydrolase domain"/>
    <property type="match status" value="1"/>
</dbReference>
<dbReference type="InterPro" id="IPR000322">
    <property type="entry name" value="Glyco_hydro_31_TIM"/>
</dbReference>
<dbReference type="InterPro" id="IPR048395">
    <property type="entry name" value="Glyco_hydro_31_C"/>
</dbReference>
<reference evidence="7 8" key="1">
    <citation type="submission" date="2019-01" db="EMBL/GenBank/DDBJ databases">
        <title>Draft genome sequence of Dictyobacter sp. Uno17.</title>
        <authorList>
            <person name="Wang C.M."/>
            <person name="Zheng Y."/>
            <person name="Sakai Y."/>
            <person name="Abe K."/>
            <person name="Yokota A."/>
            <person name="Yabe S."/>
        </authorList>
    </citation>
    <scope>NUCLEOTIDE SEQUENCE [LARGE SCALE GENOMIC DNA]</scope>
    <source>
        <strain evidence="7 8">Uno17</strain>
    </source>
</reference>
<dbReference type="PANTHER" id="PTHR43863:SF2">
    <property type="entry name" value="MALTASE-GLUCOAMYLASE"/>
    <property type="match status" value="1"/>
</dbReference>
<feature type="domain" description="Glycoside hydrolase family 31 N-terminal" evidence="4">
    <location>
        <begin position="22"/>
        <end position="213"/>
    </location>
</feature>
<dbReference type="RefSeq" id="WP_149404395.1">
    <property type="nucleotide sequence ID" value="NZ_BIXY01000123.1"/>
</dbReference>